<dbReference type="GO" id="GO:0043565">
    <property type="term" value="F:sequence-specific DNA binding"/>
    <property type="evidence" value="ECO:0007669"/>
    <property type="project" value="TreeGrafter"/>
</dbReference>
<proteinExistence type="predicted"/>
<protein>
    <submittedName>
        <fullName evidence="4">Phage-like N6 adenine-specific DNA methylase</fullName>
    </submittedName>
</protein>
<dbReference type="PRINTS" id="PR00505">
    <property type="entry name" value="D12N6MTFRASE"/>
</dbReference>
<dbReference type="PANTHER" id="PTHR30481:SF4">
    <property type="entry name" value="SITE-SPECIFIC DNA-METHYLTRANSFERASE (ADENINE-SPECIFIC)"/>
    <property type="match status" value="1"/>
</dbReference>
<reference evidence="4" key="1">
    <citation type="submission" date="2014-07" db="EMBL/GenBank/DDBJ databases">
        <authorList>
            <person name="Hornung V.Bastian."/>
        </authorList>
    </citation>
    <scope>NUCLEOTIDE SEQUENCE</scope>
    <source>
        <strain evidence="4">PCE-S</strain>
    </source>
</reference>
<evidence type="ECO:0000256" key="1">
    <source>
        <dbReference type="ARBA" id="ARBA00022603"/>
    </source>
</evidence>
<name>A0A098AXA5_DESHA</name>
<accession>A0A098AXA5</accession>
<dbReference type="EMBL" id="LK996017">
    <property type="protein sequence ID" value="CDX01269.1"/>
    <property type="molecule type" value="Genomic_DNA"/>
</dbReference>
<dbReference type="PATRIC" id="fig|49338.4.peg.1491"/>
<dbReference type="SUPFAM" id="SSF53335">
    <property type="entry name" value="S-adenosyl-L-methionine-dependent methyltransferases"/>
    <property type="match status" value="1"/>
</dbReference>
<dbReference type="REBASE" id="120947">
    <property type="entry name" value="M.DhaPCSSORF1382P"/>
</dbReference>
<dbReference type="InterPro" id="IPR012263">
    <property type="entry name" value="M_m6A_EcoRV"/>
</dbReference>
<keyword evidence="3" id="KW-0949">S-adenosyl-L-methionine</keyword>
<dbReference type="Gene3D" id="3.40.50.150">
    <property type="entry name" value="Vaccinia Virus protein VP39"/>
    <property type="match status" value="2"/>
</dbReference>
<dbReference type="GO" id="GO:0032259">
    <property type="term" value="P:methylation"/>
    <property type="evidence" value="ECO:0007669"/>
    <property type="project" value="UniProtKB-KW"/>
</dbReference>
<dbReference type="RefSeq" id="WP_208925443.1">
    <property type="nucleotide sequence ID" value="NZ_LK996017.1"/>
</dbReference>
<gene>
    <name evidence="4" type="ORF">DPCES_1382</name>
</gene>
<keyword evidence="1 4" id="KW-0489">Methyltransferase</keyword>
<evidence type="ECO:0000256" key="2">
    <source>
        <dbReference type="ARBA" id="ARBA00022679"/>
    </source>
</evidence>
<dbReference type="PIRSF" id="PIRSF000398">
    <property type="entry name" value="M_m6A_EcoRV"/>
    <property type="match status" value="1"/>
</dbReference>
<dbReference type="GO" id="GO:0009007">
    <property type="term" value="F:site-specific DNA-methyltransferase (adenine-specific) activity"/>
    <property type="evidence" value="ECO:0007669"/>
    <property type="project" value="UniProtKB-EC"/>
</dbReference>
<evidence type="ECO:0000256" key="3">
    <source>
        <dbReference type="ARBA" id="ARBA00022691"/>
    </source>
</evidence>
<keyword evidence="2" id="KW-0808">Transferase</keyword>
<organism evidence="4">
    <name type="scientific">Desulfitobacterium hafniense</name>
    <name type="common">Desulfitobacterium frappieri</name>
    <dbReference type="NCBI Taxonomy" id="49338"/>
    <lineage>
        <taxon>Bacteria</taxon>
        <taxon>Bacillati</taxon>
        <taxon>Bacillota</taxon>
        <taxon>Clostridia</taxon>
        <taxon>Eubacteriales</taxon>
        <taxon>Desulfitobacteriaceae</taxon>
        <taxon>Desulfitobacterium</taxon>
    </lineage>
</organism>
<dbReference type="InterPro" id="IPR029063">
    <property type="entry name" value="SAM-dependent_MTases_sf"/>
</dbReference>
<dbReference type="AlphaFoldDB" id="A0A098AXA5"/>
<sequence length="269" mass="31290">MNTVLKYPGSKWSIADWIISHFPPGYEQMTYLEPYFGSGAVFFNKKRSTIETINDLDRNVVNLFKVIREQPQELARLVEFTPWSREEYRLSYEQTGDSLEDARRFLVRMWQAIGAKSSDSTGWRNNIKGNNGNLTQFSLRLPASILEVSSRLKHTSNSLVQIESQPALQLIERYNRDNVLMYVDPPYVMSTRSGRIYKHEMSDKDHEELLDLLLQSKAKIILSGYDNDLYNSMLEEWHKKSISCNAEGGRASVETIWLNYKPVQQLEMF</sequence>
<dbReference type="GO" id="GO:0006298">
    <property type="term" value="P:mismatch repair"/>
    <property type="evidence" value="ECO:0007669"/>
    <property type="project" value="TreeGrafter"/>
</dbReference>
<dbReference type="GO" id="GO:1904047">
    <property type="term" value="F:S-adenosyl-L-methionine binding"/>
    <property type="evidence" value="ECO:0007669"/>
    <property type="project" value="TreeGrafter"/>
</dbReference>
<dbReference type="PANTHER" id="PTHR30481">
    <property type="entry name" value="DNA ADENINE METHYLASE"/>
    <property type="match status" value="1"/>
</dbReference>
<dbReference type="InterPro" id="IPR012327">
    <property type="entry name" value="MeTrfase_D12"/>
</dbReference>
<dbReference type="Pfam" id="PF02086">
    <property type="entry name" value="MethyltransfD12"/>
    <property type="match status" value="1"/>
</dbReference>
<dbReference type="GO" id="GO:0009307">
    <property type="term" value="P:DNA restriction-modification system"/>
    <property type="evidence" value="ECO:0007669"/>
    <property type="project" value="InterPro"/>
</dbReference>
<evidence type="ECO:0000313" key="4">
    <source>
        <dbReference type="EMBL" id="CDX01269.1"/>
    </source>
</evidence>